<dbReference type="EMBL" id="LN515532">
    <property type="protein sequence ID" value="CEA15528.1"/>
    <property type="molecule type" value="Genomic_DNA"/>
</dbReference>
<feature type="domain" description="Stress-response A/B barrel" evidence="1">
    <location>
        <begin position="2"/>
        <end position="99"/>
    </location>
</feature>
<evidence type="ECO:0000313" key="3">
    <source>
        <dbReference type="Proteomes" id="UP000032417"/>
    </source>
</evidence>
<accession>A0A098BZD1</accession>
<dbReference type="InterPro" id="IPR013097">
    <property type="entry name" value="Dabb"/>
</dbReference>
<dbReference type="InterPro" id="IPR011008">
    <property type="entry name" value="Dimeric_a/b-barrel"/>
</dbReference>
<gene>
    <name evidence="2" type="ORF">ING2E5B_0762</name>
</gene>
<keyword evidence="3" id="KW-1185">Reference proteome</keyword>
<proteinExistence type="predicted"/>
<dbReference type="PANTHER" id="PTHR37832:SF1">
    <property type="entry name" value="STRESS-RESPONSE A_B BARREL DOMAIN-CONTAINING PROTEIN"/>
    <property type="match status" value="1"/>
</dbReference>
<reference evidence="2 3" key="1">
    <citation type="submission" date="2014-08" db="EMBL/GenBank/DDBJ databases">
        <authorList>
            <person name="Wibberg D."/>
        </authorList>
    </citation>
    <scope>NUCLEOTIDE SEQUENCE [LARGE SCALE GENOMIC DNA]</scope>
    <source>
        <strain evidence="3">ING2-E5B</strain>
    </source>
</reference>
<dbReference type="PANTHER" id="PTHR37832">
    <property type="entry name" value="BLL2683 PROTEIN"/>
    <property type="match status" value="1"/>
</dbReference>
<protein>
    <recommendedName>
        <fullName evidence="1">Stress-response A/B barrel domain-containing protein</fullName>
    </recommendedName>
</protein>
<dbReference type="KEGG" id="pbt:ING2E5B_0762"/>
<dbReference type="AlphaFoldDB" id="A0A098BZD1"/>
<dbReference type="SMART" id="SM00886">
    <property type="entry name" value="Dabb"/>
    <property type="match status" value="1"/>
</dbReference>
<evidence type="ECO:0000313" key="2">
    <source>
        <dbReference type="EMBL" id="CEA15528.1"/>
    </source>
</evidence>
<dbReference type="Pfam" id="PF07876">
    <property type="entry name" value="Dabb"/>
    <property type="match status" value="1"/>
</dbReference>
<dbReference type="OrthoDB" id="9808130at2"/>
<dbReference type="Proteomes" id="UP000032417">
    <property type="component" value="Chromosome 1"/>
</dbReference>
<name>A0A098BZD1_9BACT</name>
<dbReference type="PROSITE" id="PS51502">
    <property type="entry name" value="S_R_A_B_BARREL"/>
    <property type="match status" value="1"/>
</dbReference>
<dbReference type="HOGENOM" id="CLU_080664_3_0_10"/>
<evidence type="ECO:0000259" key="1">
    <source>
        <dbReference type="PROSITE" id="PS51502"/>
    </source>
</evidence>
<organism evidence="2 3">
    <name type="scientific">Fermentimonas caenicola</name>
    <dbReference type="NCBI Taxonomy" id="1562970"/>
    <lineage>
        <taxon>Bacteria</taxon>
        <taxon>Pseudomonadati</taxon>
        <taxon>Bacteroidota</taxon>
        <taxon>Bacteroidia</taxon>
        <taxon>Bacteroidales</taxon>
        <taxon>Dysgonomonadaceae</taxon>
        <taxon>Fermentimonas</taxon>
    </lineage>
</organism>
<dbReference type="STRING" id="1562970.ING2E5B_0762"/>
<dbReference type="SUPFAM" id="SSF54909">
    <property type="entry name" value="Dimeric alpha+beta barrel"/>
    <property type="match status" value="1"/>
</dbReference>
<dbReference type="Gene3D" id="3.30.70.100">
    <property type="match status" value="1"/>
</dbReference>
<sequence>MVRHIVLFKLADEAEGRSKAENALIIKERLEELKNTIPVIRKIEVKINLSEASADNHDVILESEFDTLEDVRTYAVHPEHIKVGEFIAKVRTSRAAIDYEF</sequence>